<reference evidence="2 3" key="1">
    <citation type="submission" date="2022-01" db="EMBL/GenBank/DDBJ databases">
        <authorList>
            <person name="Won M."/>
            <person name="Kim S.-J."/>
            <person name="Kwon S.-W."/>
        </authorList>
    </citation>
    <scope>NUCLEOTIDE SEQUENCE [LARGE SCALE GENOMIC DNA]</scope>
    <source>
        <strain evidence="2 3">KCTC 23505</strain>
    </source>
</reference>
<gene>
    <name evidence="2" type="ORF">L2A60_13985</name>
</gene>
<evidence type="ECO:0008006" key="4">
    <source>
        <dbReference type="Google" id="ProtNLM"/>
    </source>
</evidence>
<feature type="signal peptide" evidence="1">
    <location>
        <begin position="1"/>
        <end position="20"/>
    </location>
</feature>
<dbReference type="EMBL" id="JAKGBZ010000030">
    <property type="protein sequence ID" value="MCF3947788.1"/>
    <property type="molecule type" value="Genomic_DNA"/>
</dbReference>
<dbReference type="Proteomes" id="UP001521209">
    <property type="component" value="Unassembled WGS sequence"/>
</dbReference>
<name>A0ABS9DYL6_9PROT</name>
<feature type="chain" id="PRO_5047058743" description="Lipoprotein" evidence="1">
    <location>
        <begin position="21"/>
        <end position="166"/>
    </location>
</feature>
<sequence>MTLRASLLLGLTALSLAACARTTVLPIAADEVELTAYVAPVCGAWGAQKMALHDAAVETLRAHYSRFIVMDAGAADDVRVLMRTPTIAQTYGSATVTGTPGYATASGSSTTLYTGGLPIVAGTHDETLVLRLFHRTDPGAENAVSARSVLGPQWQKALAHGFPHTC</sequence>
<evidence type="ECO:0000256" key="1">
    <source>
        <dbReference type="SAM" id="SignalP"/>
    </source>
</evidence>
<proteinExistence type="predicted"/>
<evidence type="ECO:0000313" key="3">
    <source>
        <dbReference type="Proteomes" id="UP001521209"/>
    </source>
</evidence>
<protein>
    <recommendedName>
        <fullName evidence="4">Lipoprotein</fullName>
    </recommendedName>
</protein>
<comment type="caution">
    <text evidence="2">The sequence shown here is derived from an EMBL/GenBank/DDBJ whole genome shotgun (WGS) entry which is preliminary data.</text>
</comment>
<evidence type="ECO:0000313" key="2">
    <source>
        <dbReference type="EMBL" id="MCF3947788.1"/>
    </source>
</evidence>
<dbReference type="RefSeq" id="WP_235705064.1">
    <property type="nucleotide sequence ID" value="NZ_JAKGBZ010000030.1"/>
</dbReference>
<organism evidence="2 3">
    <name type="scientific">Acidiphilium iwatense</name>
    <dbReference type="NCBI Taxonomy" id="768198"/>
    <lineage>
        <taxon>Bacteria</taxon>
        <taxon>Pseudomonadati</taxon>
        <taxon>Pseudomonadota</taxon>
        <taxon>Alphaproteobacteria</taxon>
        <taxon>Acetobacterales</taxon>
        <taxon>Acidocellaceae</taxon>
        <taxon>Acidiphilium</taxon>
    </lineage>
</organism>
<accession>A0ABS9DYL6</accession>
<dbReference type="PROSITE" id="PS51257">
    <property type="entry name" value="PROKAR_LIPOPROTEIN"/>
    <property type="match status" value="1"/>
</dbReference>
<keyword evidence="1" id="KW-0732">Signal</keyword>
<keyword evidence="3" id="KW-1185">Reference proteome</keyword>